<dbReference type="RefSeq" id="WP_307484732.1">
    <property type="nucleotide sequence ID" value="NZ_JAUSUF010000003.1"/>
</dbReference>
<name>A0ABT9UST0_9FIRM</name>
<reference evidence="1 2" key="1">
    <citation type="submission" date="2023-07" db="EMBL/GenBank/DDBJ databases">
        <title>Genomic Encyclopedia of Type Strains, Phase IV (KMG-IV): sequencing the most valuable type-strain genomes for metagenomic binning, comparative biology and taxonomic classification.</title>
        <authorList>
            <person name="Goeker M."/>
        </authorList>
    </citation>
    <scope>NUCLEOTIDE SEQUENCE [LARGE SCALE GENOMIC DNA]</scope>
    <source>
        <strain evidence="1 2">DSM 20694</strain>
    </source>
</reference>
<organism evidence="1 2">
    <name type="scientific">Eubacterium multiforme</name>
    <dbReference type="NCBI Taxonomy" id="83339"/>
    <lineage>
        <taxon>Bacteria</taxon>
        <taxon>Bacillati</taxon>
        <taxon>Bacillota</taxon>
        <taxon>Clostridia</taxon>
        <taxon>Eubacteriales</taxon>
        <taxon>Eubacteriaceae</taxon>
        <taxon>Eubacterium</taxon>
    </lineage>
</organism>
<sequence>MENEVKVTSVVSETTNLNGVVEVEKDGMKQQVLNMNCCLKENGVANIQTYVTNQELFLANSTLVAAEVQKFRTKATEVAKGLKCFVF</sequence>
<dbReference type="EMBL" id="JAUSUF010000003">
    <property type="protein sequence ID" value="MDQ0149360.1"/>
    <property type="molecule type" value="Genomic_DNA"/>
</dbReference>
<dbReference type="Proteomes" id="UP001228504">
    <property type="component" value="Unassembled WGS sequence"/>
</dbReference>
<protein>
    <submittedName>
        <fullName evidence="1">Uncharacterized protein</fullName>
    </submittedName>
</protein>
<keyword evidence="2" id="KW-1185">Reference proteome</keyword>
<evidence type="ECO:0000313" key="2">
    <source>
        <dbReference type="Proteomes" id="UP001228504"/>
    </source>
</evidence>
<evidence type="ECO:0000313" key="1">
    <source>
        <dbReference type="EMBL" id="MDQ0149360.1"/>
    </source>
</evidence>
<proteinExistence type="predicted"/>
<accession>A0ABT9UST0</accession>
<gene>
    <name evidence="1" type="ORF">J2S18_001290</name>
</gene>
<comment type="caution">
    <text evidence="1">The sequence shown here is derived from an EMBL/GenBank/DDBJ whole genome shotgun (WGS) entry which is preliminary data.</text>
</comment>